<dbReference type="EMBL" id="ML179224">
    <property type="protein sequence ID" value="THU94440.1"/>
    <property type="molecule type" value="Genomic_DNA"/>
</dbReference>
<name>A0A4S8LY15_DENBC</name>
<organism evidence="2 3">
    <name type="scientific">Dendrothele bispora (strain CBS 962.96)</name>
    <dbReference type="NCBI Taxonomy" id="1314807"/>
    <lineage>
        <taxon>Eukaryota</taxon>
        <taxon>Fungi</taxon>
        <taxon>Dikarya</taxon>
        <taxon>Basidiomycota</taxon>
        <taxon>Agaricomycotina</taxon>
        <taxon>Agaricomycetes</taxon>
        <taxon>Agaricomycetidae</taxon>
        <taxon>Agaricales</taxon>
        <taxon>Agaricales incertae sedis</taxon>
        <taxon>Dendrothele</taxon>
    </lineage>
</organism>
<dbReference type="InterPro" id="IPR011989">
    <property type="entry name" value="ARM-like"/>
</dbReference>
<dbReference type="AlphaFoldDB" id="A0A4S8LY15"/>
<protein>
    <recommendedName>
        <fullName evidence="4">ARM repeat-containing protein</fullName>
    </recommendedName>
</protein>
<dbReference type="Gene3D" id="1.25.10.10">
    <property type="entry name" value="Leucine-rich Repeat Variant"/>
    <property type="match status" value="1"/>
</dbReference>
<dbReference type="SUPFAM" id="SSF48371">
    <property type="entry name" value="ARM repeat"/>
    <property type="match status" value="1"/>
</dbReference>
<feature type="region of interest" description="Disordered" evidence="1">
    <location>
        <begin position="272"/>
        <end position="349"/>
    </location>
</feature>
<feature type="region of interest" description="Disordered" evidence="1">
    <location>
        <begin position="64"/>
        <end position="112"/>
    </location>
</feature>
<evidence type="ECO:0008006" key="4">
    <source>
        <dbReference type="Google" id="ProtNLM"/>
    </source>
</evidence>
<gene>
    <name evidence="2" type="ORF">K435DRAFT_798938</name>
</gene>
<sequence length="539" mass="56292">MLVLIDLIMRYVLEIELTDVIWGVIEESWDKEPRLRPSFVIVVRVWGAGGNNLGGGSGAVARRDSLHSVSSGPPSYELESKPPSLPSVEEVRPDGPVKSISLNSSTSSSPPSFSAVATSAFDFFSREVHEKVQGVTPTFQIEFASPSSTSSGVFGGGSSYITLPPTQMTAAAVATPASAVGDNDNDDVWFGANVYSDLPSPALSESFSRPVQPLKVPNRAGLPPITATMTGNNNCGGGGGGLGPGVMAGMNQGGIIRTRGCRGGGGLLIIQKNSRGRGVGEPPSTPASFNQRGAGSPPQRIIEEDETLSNNSNAPYPVASHPYPGAAATGGGSTSGSGSGGTSKNRSGTINLALSNASNLSVRTRERAEVKPGRKDELADDYLVKVYHLDIQSDKSAQKLITAGLVPTLILLLKTRAASSGEGLDFVLMALGALSYDTISSNTIFRTNTMTTLIELFTSSYSDEISALSIWCLSRICRSAEIAQGLFKAGLVKHLLTKGLRGGQGAARLSAWCVGSLIHTDAIAETLADMVIPDMVEHL</sequence>
<evidence type="ECO:0000313" key="3">
    <source>
        <dbReference type="Proteomes" id="UP000297245"/>
    </source>
</evidence>
<evidence type="ECO:0000313" key="2">
    <source>
        <dbReference type="EMBL" id="THU94440.1"/>
    </source>
</evidence>
<keyword evidence="3" id="KW-1185">Reference proteome</keyword>
<proteinExistence type="predicted"/>
<evidence type="ECO:0000256" key="1">
    <source>
        <dbReference type="SAM" id="MobiDB-lite"/>
    </source>
</evidence>
<feature type="compositionally biased region" description="Gly residues" evidence="1">
    <location>
        <begin position="328"/>
        <end position="341"/>
    </location>
</feature>
<accession>A0A4S8LY15</accession>
<dbReference type="Proteomes" id="UP000297245">
    <property type="component" value="Unassembled WGS sequence"/>
</dbReference>
<dbReference type="InterPro" id="IPR016024">
    <property type="entry name" value="ARM-type_fold"/>
</dbReference>
<dbReference type="OrthoDB" id="1668230at2759"/>
<reference evidence="2 3" key="1">
    <citation type="journal article" date="2019" name="Nat. Ecol. Evol.">
        <title>Megaphylogeny resolves global patterns of mushroom evolution.</title>
        <authorList>
            <person name="Varga T."/>
            <person name="Krizsan K."/>
            <person name="Foldi C."/>
            <person name="Dima B."/>
            <person name="Sanchez-Garcia M."/>
            <person name="Sanchez-Ramirez S."/>
            <person name="Szollosi G.J."/>
            <person name="Szarkandi J.G."/>
            <person name="Papp V."/>
            <person name="Albert L."/>
            <person name="Andreopoulos W."/>
            <person name="Angelini C."/>
            <person name="Antonin V."/>
            <person name="Barry K.W."/>
            <person name="Bougher N.L."/>
            <person name="Buchanan P."/>
            <person name="Buyck B."/>
            <person name="Bense V."/>
            <person name="Catcheside P."/>
            <person name="Chovatia M."/>
            <person name="Cooper J."/>
            <person name="Damon W."/>
            <person name="Desjardin D."/>
            <person name="Finy P."/>
            <person name="Geml J."/>
            <person name="Haridas S."/>
            <person name="Hughes K."/>
            <person name="Justo A."/>
            <person name="Karasinski D."/>
            <person name="Kautmanova I."/>
            <person name="Kiss B."/>
            <person name="Kocsube S."/>
            <person name="Kotiranta H."/>
            <person name="LaButti K.M."/>
            <person name="Lechner B.E."/>
            <person name="Liimatainen K."/>
            <person name="Lipzen A."/>
            <person name="Lukacs Z."/>
            <person name="Mihaltcheva S."/>
            <person name="Morgado L.N."/>
            <person name="Niskanen T."/>
            <person name="Noordeloos M.E."/>
            <person name="Ohm R.A."/>
            <person name="Ortiz-Santana B."/>
            <person name="Ovrebo C."/>
            <person name="Racz N."/>
            <person name="Riley R."/>
            <person name="Savchenko A."/>
            <person name="Shiryaev A."/>
            <person name="Soop K."/>
            <person name="Spirin V."/>
            <person name="Szebenyi C."/>
            <person name="Tomsovsky M."/>
            <person name="Tulloss R.E."/>
            <person name="Uehling J."/>
            <person name="Grigoriev I.V."/>
            <person name="Vagvolgyi C."/>
            <person name="Papp T."/>
            <person name="Martin F.M."/>
            <person name="Miettinen O."/>
            <person name="Hibbett D.S."/>
            <person name="Nagy L.G."/>
        </authorList>
    </citation>
    <scope>NUCLEOTIDE SEQUENCE [LARGE SCALE GENOMIC DNA]</scope>
    <source>
        <strain evidence="2 3">CBS 962.96</strain>
    </source>
</reference>